<organism evidence="2 3">
    <name type="scientific">Phyllobacterium myrsinacearum</name>
    <dbReference type="NCBI Taxonomy" id="28101"/>
    <lineage>
        <taxon>Bacteria</taxon>
        <taxon>Pseudomonadati</taxon>
        <taxon>Pseudomonadota</taxon>
        <taxon>Alphaproteobacteria</taxon>
        <taxon>Hyphomicrobiales</taxon>
        <taxon>Phyllobacteriaceae</taxon>
        <taxon>Phyllobacterium</taxon>
    </lineage>
</organism>
<dbReference type="Pfam" id="PF07076">
    <property type="entry name" value="DUF1344"/>
    <property type="match status" value="1"/>
</dbReference>
<reference evidence="2 3" key="1">
    <citation type="submission" date="2018-02" db="EMBL/GenBank/DDBJ databases">
        <title>The draft genome of Phyllobacterium myrsinacearum DSM5892.</title>
        <authorList>
            <person name="Li L."/>
            <person name="Liu L."/>
            <person name="Zhang X."/>
            <person name="Wang T."/>
        </authorList>
    </citation>
    <scope>NUCLEOTIDE SEQUENCE [LARGE SCALE GENOMIC DNA]</scope>
    <source>
        <strain evidence="2 3">DSM 5892</strain>
    </source>
</reference>
<dbReference type="Proteomes" id="UP000238563">
    <property type="component" value="Unassembled WGS sequence"/>
</dbReference>
<evidence type="ECO:0008006" key="4">
    <source>
        <dbReference type="Google" id="ProtNLM"/>
    </source>
</evidence>
<proteinExistence type="predicted"/>
<feature type="signal peptide" evidence="1">
    <location>
        <begin position="1"/>
        <end position="21"/>
    </location>
</feature>
<feature type="chain" id="PRO_5015698725" description="DUF1344 domain-containing protein" evidence="1">
    <location>
        <begin position="22"/>
        <end position="83"/>
    </location>
</feature>
<sequence length="83" mass="8602">MRKLLFLGVPMAALLAGAAAAITLSSEIKAIDAKLGIIILSNGATYELAPGVDAGKLRPGDKVTIDYEQIGAHSVISNIKKVK</sequence>
<dbReference type="AlphaFoldDB" id="A0A2S9J9R7"/>
<dbReference type="InterPro" id="IPR009780">
    <property type="entry name" value="DUF1344"/>
</dbReference>
<evidence type="ECO:0000313" key="2">
    <source>
        <dbReference type="EMBL" id="PRD49531.1"/>
    </source>
</evidence>
<keyword evidence="3" id="KW-1185">Reference proteome</keyword>
<dbReference type="RefSeq" id="WP_105738280.1">
    <property type="nucleotide sequence ID" value="NZ_PVBT01000012.1"/>
</dbReference>
<gene>
    <name evidence="2" type="ORF">C5750_25970</name>
</gene>
<comment type="caution">
    <text evidence="2">The sequence shown here is derived from an EMBL/GenBank/DDBJ whole genome shotgun (WGS) entry which is preliminary data.</text>
</comment>
<evidence type="ECO:0000256" key="1">
    <source>
        <dbReference type="SAM" id="SignalP"/>
    </source>
</evidence>
<keyword evidence="1" id="KW-0732">Signal</keyword>
<protein>
    <recommendedName>
        <fullName evidence="4">DUF1344 domain-containing protein</fullName>
    </recommendedName>
</protein>
<name>A0A2S9J9R7_9HYPH</name>
<evidence type="ECO:0000313" key="3">
    <source>
        <dbReference type="Proteomes" id="UP000238563"/>
    </source>
</evidence>
<dbReference type="EMBL" id="PVBT01000012">
    <property type="protein sequence ID" value="PRD49531.1"/>
    <property type="molecule type" value="Genomic_DNA"/>
</dbReference>
<accession>A0A2S9J9R7</accession>